<evidence type="ECO:0000313" key="1">
    <source>
        <dbReference type="EMBL" id="SBT11019.1"/>
    </source>
</evidence>
<dbReference type="EMBL" id="FLQY01000388">
    <property type="protein sequence ID" value="SBT11019.1"/>
    <property type="molecule type" value="Genomic_DNA"/>
</dbReference>
<protein>
    <submittedName>
        <fullName evidence="1">Uncharacterized protein</fullName>
    </submittedName>
</protein>
<accession>A0A1A8Y1L1</accession>
<evidence type="ECO:0000313" key="2">
    <source>
        <dbReference type="Proteomes" id="UP000199600"/>
    </source>
</evidence>
<dbReference type="RefSeq" id="WP_186412566.1">
    <property type="nucleotide sequence ID" value="NZ_FLQY01000388.1"/>
</dbReference>
<reference evidence="1 2" key="1">
    <citation type="submission" date="2016-06" db="EMBL/GenBank/DDBJ databases">
        <authorList>
            <person name="Kjaerup R.B."/>
            <person name="Dalgaard T.S."/>
            <person name="Juul-Madsen H.R."/>
        </authorList>
    </citation>
    <scope>NUCLEOTIDE SEQUENCE [LARGE SCALE GENOMIC DNA]</scope>
    <source>
        <strain evidence="1">2</strain>
    </source>
</reference>
<dbReference type="Proteomes" id="UP000199600">
    <property type="component" value="Unassembled WGS sequence"/>
</dbReference>
<sequence>MEIVTHIVAADDDEYQAVGDSINPLDEWSGIEAPRLDTIKIATLHSLLTGDPLQVALDLYEPVYVAENETVVLRIADELMEKLATLDEDELENVAIEVAATEEFETEQWDTEDIQEQLILLGDLAQLAESQGQALFVWMCLLQD</sequence>
<name>A0A1A8Y1L1_9RHOO</name>
<organism evidence="1 2">
    <name type="scientific">Candidatus Propionivibrio aalborgensis</name>
    <dbReference type="NCBI Taxonomy" id="1860101"/>
    <lineage>
        <taxon>Bacteria</taxon>
        <taxon>Pseudomonadati</taxon>
        <taxon>Pseudomonadota</taxon>
        <taxon>Betaproteobacteria</taxon>
        <taxon>Rhodocyclales</taxon>
        <taxon>Rhodocyclaceae</taxon>
        <taxon>Propionivibrio</taxon>
    </lineage>
</organism>
<gene>
    <name evidence="1" type="ORF">PROAA_830019</name>
</gene>
<dbReference type="AlphaFoldDB" id="A0A1A8Y1L1"/>
<proteinExistence type="predicted"/>
<keyword evidence="2" id="KW-1185">Reference proteome</keyword>